<dbReference type="Proteomes" id="UP000327157">
    <property type="component" value="Chromosome 13"/>
</dbReference>
<keyword evidence="2" id="KW-1185">Reference proteome</keyword>
<dbReference type="Pfam" id="PF14223">
    <property type="entry name" value="Retrotran_gag_2"/>
    <property type="match status" value="1"/>
</dbReference>
<protein>
    <recommendedName>
        <fullName evidence="3">UBN2 domain-containing protein</fullName>
    </recommendedName>
</protein>
<evidence type="ECO:0008006" key="3">
    <source>
        <dbReference type="Google" id="ProtNLM"/>
    </source>
</evidence>
<reference evidence="2" key="2">
    <citation type="submission" date="2019-10" db="EMBL/GenBank/DDBJ databases">
        <title>A de novo genome assembly of a pear dwarfing rootstock.</title>
        <authorList>
            <person name="Wang F."/>
            <person name="Wang J."/>
            <person name="Li S."/>
            <person name="Zhang Y."/>
            <person name="Fang M."/>
            <person name="Ma L."/>
            <person name="Zhao Y."/>
            <person name="Jiang S."/>
        </authorList>
    </citation>
    <scope>NUCLEOTIDE SEQUENCE [LARGE SCALE GENOMIC DNA]</scope>
</reference>
<name>A0A5N5FBJ3_9ROSA</name>
<evidence type="ECO:0000313" key="1">
    <source>
        <dbReference type="EMBL" id="KAB2599251.1"/>
    </source>
</evidence>
<dbReference type="EMBL" id="SMOL01000753">
    <property type="protein sequence ID" value="KAB2599251.1"/>
    <property type="molecule type" value="Genomic_DNA"/>
</dbReference>
<gene>
    <name evidence="1" type="ORF">D8674_009522</name>
</gene>
<dbReference type="OrthoDB" id="1920930at2759"/>
<reference evidence="1 2" key="1">
    <citation type="submission" date="2019-09" db="EMBL/GenBank/DDBJ databases">
        <authorList>
            <person name="Ou C."/>
        </authorList>
    </citation>
    <scope>NUCLEOTIDE SEQUENCE [LARGE SCALE GENOMIC DNA]</scope>
    <source>
        <strain evidence="1">S2</strain>
        <tissue evidence="1">Leaf</tissue>
    </source>
</reference>
<dbReference type="AlphaFoldDB" id="A0A5N5FBJ3"/>
<comment type="caution">
    <text evidence="1">The sequence shown here is derived from an EMBL/GenBank/DDBJ whole genome shotgun (WGS) entry which is preliminary data.</text>
</comment>
<evidence type="ECO:0000313" key="2">
    <source>
        <dbReference type="Proteomes" id="UP000327157"/>
    </source>
</evidence>
<reference evidence="1 2" key="3">
    <citation type="submission" date="2019-11" db="EMBL/GenBank/DDBJ databases">
        <title>A de novo genome assembly of a pear dwarfing rootstock.</title>
        <authorList>
            <person name="Wang F."/>
            <person name="Wang J."/>
            <person name="Li S."/>
            <person name="Zhang Y."/>
            <person name="Fang M."/>
            <person name="Ma L."/>
            <person name="Zhao Y."/>
            <person name="Jiang S."/>
        </authorList>
    </citation>
    <scope>NUCLEOTIDE SEQUENCE [LARGE SCALE GENOMIC DNA]</scope>
    <source>
        <strain evidence="1">S2</strain>
        <tissue evidence="1">Leaf</tissue>
    </source>
</reference>
<accession>A0A5N5FBJ3</accession>
<sequence>MSHDAEFNMLNLVNIEKLNGNNFNTWKQHIEMNLGMLEFNIAFKTPQPIALVNESTAQEREHFVKWERANQMSLLIMQNVMEEHIRGGISSCDIAKDYIAKIEEKFNRSDKAEVDASLSTLINNKHDRSSSVCEHLLKMVNISNKLNAMEIGITKQFMIKVNYNTQKETWSVNELIAICFERMELANLVNTGKGKGKMIVWNKNDNYKGNKPSGSQTTLNDAIGPKKQFKAKRMLTNDIGIEDSGISPKTEC</sequence>
<organism evidence="1 2">
    <name type="scientific">Pyrus ussuriensis x Pyrus communis</name>
    <dbReference type="NCBI Taxonomy" id="2448454"/>
    <lineage>
        <taxon>Eukaryota</taxon>
        <taxon>Viridiplantae</taxon>
        <taxon>Streptophyta</taxon>
        <taxon>Embryophyta</taxon>
        <taxon>Tracheophyta</taxon>
        <taxon>Spermatophyta</taxon>
        <taxon>Magnoliopsida</taxon>
        <taxon>eudicotyledons</taxon>
        <taxon>Gunneridae</taxon>
        <taxon>Pentapetalae</taxon>
        <taxon>rosids</taxon>
        <taxon>fabids</taxon>
        <taxon>Rosales</taxon>
        <taxon>Rosaceae</taxon>
        <taxon>Amygdaloideae</taxon>
        <taxon>Maleae</taxon>
        <taxon>Pyrus</taxon>
    </lineage>
</organism>
<proteinExistence type="predicted"/>